<feature type="domain" description="Methyltransferase type 11" evidence="2">
    <location>
        <begin position="62"/>
        <end position="151"/>
    </location>
</feature>
<dbReference type="RefSeq" id="WP_210322493.1">
    <property type="nucleotide sequence ID" value="NZ_JACHGI010000018.1"/>
</dbReference>
<evidence type="ECO:0000256" key="1">
    <source>
        <dbReference type="ARBA" id="ARBA00022679"/>
    </source>
</evidence>
<evidence type="ECO:0000313" key="4">
    <source>
        <dbReference type="Proteomes" id="UP000532373"/>
    </source>
</evidence>
<dbReference type="InterPro" id="IPR050447">
    <property type="entry name" value="Erg6_SMT_methyltransf"/>
</dbReference>
<accession>A0A8E1WM11</accession>
<name>A0A8E1WM11_9HYPH</name>
<dbReference type="Proteomes" id="UP000532373">
    <property type="component" value="Unassembled WGS sequence"/>
</dbReference>
<dbReference type="InterPro" id="IPR029063">
    <property type="entry name" value="SAM-dependent_MTases_sf"/>
</dbReference>
<gene>
    <name evidence="3" type="ORF">HNQ96_005598</name>
</gene>
<dbReference type="SUPFAM" id="SSF53335">
    <property type="entry name" value="S-adenosyl-L-methionine-dependent methyltransferases"/>
    <property type="match status" value="1"/>
</dbReference>
<evidence type="ECO:0000313" key="3">
    <source>
        <dbReference type="EMBL" id="MBB6469707.1"/>
    </source>
</evidence>
<keyword evidence="1" id="KW-0808">Transferase</keyword>
<proteinExistence type="predicted"/>
<comment type="caution">
    <text evidence="3">The sequence shown here is derived from an EMBL/GenBank/DDBJ whole genome shotgun (WGS) entry which is preliminary data.</text>
</comment>
<dbReference type="GO" id="GO:0032259">
    <property type="term" value="P:methylation"/>
    <property type="evidence" value="ECO:0007669"/>
    <property type="project" value="UniProtKB-KW"/>
</dbReference>
<dbReference type="EMBL" id="JACHGI010000018">
    <property type="protein sequence ID" value="MBB6469707.1"/>
    <property type="molecule type" value="Genomic_DNA"/>
</dbReference>
<evidence type="ECO:0000259" key="2">
    <source>
        <dbReference type="Pfam" id="PF08241"/>
    </source>
</evidence>
<keyword evidence="3" id="KW-0489">Methyltransferase</keyword>
<dbReference type="PANTHER" id="PTHR44068:SF11">
    <property type="entry name" value="GERANYL DIPHOSPHATE 2-C-METHYLTRANSFERASE"/>
    <property type="match status" value="1"/>
</dbReference>
<dbReference type="InterPro" id="IPR013216">
    <property type="entry name" value="Methyltransf_11"/>
</dbReference>
<sequence>MSSPHLAQHRLRWDIVMGTAAIQGKLWGAKARDWAEAQEPAWQPVFENVMTLAGVGPNSRLLDVGCGTGGLLGLARERGAFIAGLDASETLAAIARERLPGARIEVGEMEELPFAEGAFDIVTGINAFQFAGDIVRALGEAARVCDIVGTVFMLVWGQREKCQLQMAAMTALAPLLPPSPASSAPPLSNPGVIEALMAKAGLEPTGDGQFDATVAFLDRNIALRAFASAGIVTRAERHSGADRVRDALRDAIALHVRADGQVALANQFRWVKARPGR</sequence>
<protein>
    <submittedName>
        <fullName evidence="3">SAM-dependent methyltransferase</fullName>
    </submittedName>
</protein>
<dbReference type="GO" id="GO:0008757">
    <property type="term" value="F:S-adenosylmethionine-dependent methyltransferase activity"/>
    <property type="evidence" value="ECO:0007669"/>
    <property type="project" value="InterPro"/>
</dbReference>
<dbReference type="Gene3D" id="3.40.50.150">
    <property type="entry name" value="Vaccinia Virus protein VP39"/>
    <property type="match status" value="1"/>
</dbReference>
<reference evidence="3 4" key="1">
    <citation type="submission" date="2020-08" db="EMBL/GenBank/DDBJ databases">
        <title>Genomic Encyclopedia of Type Strains, Phase IV (KMG-IV): sequencing the most valuable type-strain genomes for metagenomic binning, comparative biology and taxonomic classification.</title>
        <authorList>
            <person name="Goeker M."/>
        </authorList>
    </citation>
    <scope>NUCLEOTIDE SEQUENCE [LARGE SCALE GENOMIC DNA]</scope>
    <source>
        <strain evidence="3 4">DSM 17454</strain>
    </source>
</reference>
<dbReference type="AlphaFoldDB" id="A0A8E1WM11"/>
<organism evidence="3 4">
    <name type="scientific">Aminobacter carboxidus</name>
    <dbReference type="NCBI Taxonomy" id="376165"/>
    <lineage>
        <taxon>Bacteria</taxon>
        <taxon>Pseudomonadati</taxon>
        <taxon>Pseudomonadota</taxon>
        <taxon>Alphaproteobacteria</taxon>
        <taxon>Hyphomicrobiales</taxon>
        <taxon>Phyllobacteriaceae</taxon>
        <taxon>Aminobacter</taxon>
    </lineage>
</organism>
<dbReference type="PANTHER" id="PTHR44068">
    <property type="entry name" value="ZGC:194242"/>
    <property type="match status" value="1"/>
</dbReference>
<dbReference type="Pfam" id="PF08241">
    <property type="entry name" value="Methyltransf_11"/>
    <property type="match status" value="1"/>
</dbReference>